<dbReference type="EMBL" id="BSNF01000001">
    <property type="protein sequence ID" value="GLQ05236.1"/>
    <property type="molecule type" value="Genomic_DNA"/>
</dbReference>
<proteinExistence type="predicted"/>
<reference evidence="2" key="1">
    <citation type="journal article" date="2014" name="Int. J. Syst. Evol. Microbiol.">
        <title>Complete genome of a new Firmicutes species belonging to the dominant human colonic microbiota ('Ruminococcus bicirculans') reveals two chromosomes and a selective capacity to utilize plant glucans.</title>
        <authorList>
            <consortium name="NISC Comparative Sequencing Program"/>
            <person name="Wegmann U."/>
            <person name="Louis P."/>
            <person name="Goesmann A."/>
            <person name="Henrissat B."/>
            <person name="Duncan S.H."/>
            <person name="Flint H.J."/>
        </authorList>
    </citation>
    <scope>NUCLEOTIDE SEQUENCE</scope>
    <source>
        <strain evidence="2">NBRC 103408</strain>
    </source>
</reference>
<comment type="caution">
    <text evidence="2">The sequence shown here is derived from an EMBL/GenBank/DDBJ whole genome shotgun (WGS) entry which is preliminary data.</text>
</comment>
<dbReference type="RefSeq" id="WP_169559252.1">
    <property type="nucleotide sequence ID" value="NZ_BSNF01000001.1"/>
</dbReference>
<gene>
    <name evidence="2" type="ORF">GCM10007924_04570</name>
</gene>
<keyword evidence="1" id="KW-0472">Membrane</keyword>
<evidence type="ECO:0000313" key="2">
    <source>
        <dbReference type="EMBL" id="GLQ05236.1"/>
    </source>
</evidence>
<name>A0ABQ5U0Q4_9PROT</name>
<feature type="transmembrane region" description="Helical" evidence="1">
    <location>
        <begin position="27"/>
        <end position="44"/>
    </location>
</feature>
<keyword evidence="1" id="KW-0812">Transmembrane</keyword>
<reference evidence="2" key="2">
    <citation type="submission" date="2023-01" db="EMBL/GenBank/DDBJ databases">
        <title>Draft genome sequence of Sneathiella chinensis strain NBRC 103408.</title>
        <authorList>
            <person name="Sun Q."/>
            <person name="Mori K."/>
        </authorList>
    </citation>
    <scope>NUCLEOTIDE SEQUENCE</scope>
    <source>
        <strain evidence="2">NBRC 103408</strain>
    </source>
</reference>
<accession>A0ABQ5U0Q4</accession>
<evidence type="ECO:0000313" key="3">
    <source>
        <dbReference type="Proteomes" id="UP001161409"/>
    </source>
</evidence>
<keyword evidence="3" id="KW-1185">Reference proteome</keyword>
<organism evidence="2 3">
    <name type="scientific">Sneathiella chinensis</name>
    <dbReference type="NCBI Taxonomy" id="349750"/>
    <lineage>
        <taxon>Bacteria</taxon>
        <taxon>Pseudomonadati</taxon>
        <taxon>Pseudomonadota</taxon>
        <taxon>Alphaproteobacteria</taxon>
        <taxon>Sneathiellales</taxon>
        <taxon>Sneathiellaceae</taxon>
        <taxon>Sneathiella</taxon>
    </lineage>
</organism>
<sequence>MALSEAGSPHPEEKVFRYSPQEIRKEYIRMGGGIIATLLPLLLLGPSSVILYLLGSMFCLFVVYGIRTFFRSRARIRITAQAVVWDGVQVRSLNWEALEAVRLRYFSTRKDGEKGWFDLRLSGNGVRLKLESGIEDFDELAVICLRAARQKGLSFDPVTARNAAALGFMDHNAEAASGSSEGFQVEKSN</sequence>
<evidence type="ECO:0000256" key="1">
    <source>
        <dbReference type="SAM" id="Phobius"/>
    </source>
</evidence>
<evidence type="ECO:0008006" key="4">
    <source>
        <dbReference type="Google" id="ProtNLM"/>
    </source>
</evidence>
<protein>
    <recommendedName>
        <fullName evidence="4">PH domain-containing protein</fullName>
    </recommendedName>
</protein>
<feature type="transmembrane region" description="Helical" evidence="1">
    <location>
        <begin position="50"/>
        <end position="70"/>
    </location>
</feature>
<keyword evidence="1" id="KW-1133">Transmembrane helix</keyword>
<dbReference type="Proteomes" id="UP001161409">
    <property type="component" value="Unassembled WGS sequence"/>
</dbReference>